<dbReference type="AlphaFoldDB" id="A0ABD1VD81"/>
<feature type="compositionally biased region" description="Polar residues" evidence="1">
    <location>
        <begin position="187"/>
        <end position="197"/>
    </location>
</feature>
<dbReference type="PANTHER" id="PTHR35119:SF1">
    <property type="entry name" value="PROTEIN POLYCHOME"/>
    <property type="match status" value="1"/>
</dbReference>
<evidence type="ECO:0000313" key="2">
    <source>
        <dbReference type="EMBL" id="KAL2535177.1"/>
    </source>
</evidence>
<feature type="compositionally biased region" description="Gly residues" evidence="1">
    <location>
        <begin position="162"/>
        <end position="175"/>
    </location>
</feature>
<evidence type="ECO:0000313" key="3">
    <source>
        <dbReference type="Proteomes" id="UP001604336"/>
    </source>
</evidence>
<reference evidence="3" key="1">
    <citation type="submission" date="2024-07" db="EMBL/GenBank/DDBJ databases">
        <title>Two chromosome-level genome assemblies of Korean endemic species Abeliophyllum distichum and Forsythia ovata (Oleaceae).</title>
        <authorList>
            <person name="Jang H."/>
        </authorList>
    </citation>
    <scope>NUCLEOTIDE SEQUENCE [LARGE SCALE GENOMIC DNA]</scope>
</reference>
<keyword evidence="3" id="KW-1185">Reference proteome</keyword>
<dbReference type="EMBL" id="JBFOLK010000002">
    <property type="protein sequence ID" value="KAL2535177.1"/>
    <property type="molecule type" value="Genomic_DNA"/>
</dbReference>
<comment type="caution">
    <text evidence="2">The sequence shown here is derived from an EMBL/GenBank/DDBJ whole genome shotgun (WGS) entry which is preliminary data.</text>
</comment>
<dbReference type="Proteomes" id="UP001604336">
    <property type="component" value="Unassembled WGS sequence"/>
</dbReference>
<accession>A0ABD1VD81</accession>
<proteinExistence type="predicted"/>
<dbReference type="InterPro" id="IPR034590">
    <property type="entry name" value="POLYCHOME/GIG1"/>
</dbReference>
<dbReference type="PANTHER" id="PTHR35119">
    <property type="entry name" value="PROTEIN POLYCHOME"/>
    <property type="match status" value="1"/>
</dbReference>
<sequence>MYKIPPKIHLKICQFTSLQAFSFYNPYKSPLLPNTHTYTHTHRCTAIELHCLHYRHHHYNNHFNFKKVVETNPQETLKITATMPEARDRLSRAEHPIATYRPRLRSITLGGNAGRVDTVFFVSEDEPESAQGIGTPFRWRDTMMTGARGTMSVAAASPGATRRGGGGRGVVGRGNLGTPRIGRGWNVNASRAGQENRSPLVGSGQGRGSGSVLPSWYPRTPFRDITSVVRAIERRSRLREGEGLQTGSPILQDQPVHYPFLSTPGAPLKHNISMISPNPTIGASCSASIGKVPKLLLDIANKKDEDSGCLTPQKMLLNSIDKVEKVVMDELRKLKRTPSARKAEREKRVRTLMSMR</sequence>
<name>A0ABD1VD81_9LAMI</name>
<feature type="region of interest" description="Disordered" evidence="1">
    <location>
        <begin position="337"/>
        <end position="356"/>
    </location>
</feature>
<gene>
    <name evidence="2" type="ORF">Adt_08528</name>
</gene>
<feature type="region of interest" description="Disordered" evidence="1">
    <location>
        <begin position="156"/>
        <end position="215"/>
    </location>
</feature>
<organism evidence="2 3">
    <name type="scientific">Abeliophyllum distichum</name>
    <dbReference type="NCBI Taxonomy" id="126358"/>
    <lineage>
        <taxon>Eukaryota</taxon>
        <taxon>Viridiplantae</taxon>
        <taxon>Streptophyta</taxon>
        <taxon>Embryophyta</taxon>
        <taxon>Tracheophyta</taxon>
        <taxon>Spermatophyta</taxon>
        <taxon>Magnoliopsida</taxon>
        <taxon>eudicotyledons</taxon>
        <taxon>Gunneridae</taxon>
        <taxon>Pentapetalae</taxon>
        <taxon>asterids</taxon>
        <taxon>lamiids</taxon>
        <taxon>Lamiales</taxon>
        <taxon>Oleaceae</taxon>
        <taxon>Forsythieae</taxon>
        <taxon>Abeliophyllum</taxon>
    </lineage>
</organism>
<protein>
    <submittedName>
        <fullName evidence="2">Protein POLYCHOME</fullName>
    </submittedName>
</protein>
<evidence type="ECO:0000256" key="1">
    <source>
        <dbReference type="SAM" id="MobiDB-lite"/>
    </source>
</evidence>